<dbReference type="PANTHER" id="PTHR47762:SF2">
    <property type="entry name" value="OS04G0640800 PROTEIN"/>
    <property type="match status" value="1"/>
</dbReference>
<proteinExistence type="predicted"/>
<feature type="compositionally biased region" description="Basic and acidic residues" evidence="1">
    <location>
        <begin position="126"/>
        <end position="136"/>
    </location>
</feature>
<dbReference type="Proteomes" id="UP001371456">
    <property type="component" value="Unassembled WGS sequence"/>
</dbReference>
<feature type="compositionally biased region" description="Acidic residues" evidence="1">
    <location>
        <begin position="140"/>
        <end position="150"/>
    </location>
</feature>
<evidence type="ECO:0000259" key="2">
    <source>
        <dbReference type="Pfam" id="PF04194"/>
    </source>
</evidence>
<gene>
    <name evidence="3" type="ORF">RDI58_013252</name>
</gene>
<dbReference type="EMBL" id="JBANQN010000005">
    <property type="protein sequence ID" value="KAK6789452.1"/>
    <property type="molecule type" value="Genomic_DNA"/>
</dbReference>
<dbReference type="InterPro" id="IPR007320">
    <property type="entry name" value="PDCD2_C"/>
</dbReference>
<name>A0AAN8TQC6_SOLBU</name>
<dbReference type="AlphaFoldDB" id="A0AAN8TQC6"/>
<organism evidence="3 4">
    <name type="scientific">Solanum bulbocastanum</name>
    <name type="common">Wild potato</name>
    <dbReference type="NCBI Taxonomy" id="147425"/>
    <lineage>
        <taxon>Eukaryota</taxon>
        <taxon>Viridiplantae</taxon>
        <taxon>Streptophyta</taxon>
        <taxon>Embryophyta</taxon>
        <taxon>Tracheophyta</taxon>
        <taxon>Spermatophyta</taxon>
        <taxon>Magnoliopsida</taxon>
        <taxon>eudicotyledons</taxon>
        <taxon>Gunneridae</taxon>
        <taxon>Pentapetalae</taxon>
        <taxon>asterids</taxon>
        <taxon>lamiids</taxon>
        <taxon>Solanales</taxon>
        <taxon>Solanaceae</taxon>
        <taxon>Solanoideae</taxon>
        <taxon>Solaneae</taxon>
        <taxon>Solanum</taxon>
    </lineage>
</organism>
<evidence type="ECO:0000256" key="1">
    <source>
        <dbReference type="SAM" id="MobiDB-lite"/>
    </source>
</evidence>
<protein>
    <recommendedName>
        <fullName evidence="2">Programmed cell death protein 2 C-terminal domain-containing protein</fullName>
    </recommendedName>
</protein>
<dbReference type="GO" id="GO:0005737">
    <property type="term" value="C:cytoplasm"/>
    <property type="evidence" value="ECO:0007669"/>
    <property type="project" value="InterPro"/>
</dbReference>
<keyword evidence="4" id="KW-1185">Reference proteome</keyword>
<feature type="region of interest" description="Disordered" evidence="1">
    <location>
        <begin position="109"/>
        <end position="150"/>
    </location>
</feature>
<feature type="domain" description="Programmed cell death protein 2 C-terminal" evidence="2">
    <location>
        <begin position="342"/>
        <end position="434"/>
    </location>
</feature>
<reference evidence="3 4" key="1">
    <citation type="submission" date="2024-02" db="EMBL/GenBank/DDBJ databases">
        <title>de novo genome assembly of Solanum bulbocastanum strain 11H21.</title>
        <authorList>
            <person name="Hosaka A.J."/>
        </authorList>
    </citation>
    <scope>NUCLEOTIDE SEQUENCE [LARGE SCALE GENOMIC DNA]</scope>
    <source>
        <tissue evidence="3">Young leaves</tissue>
    </source>
</reference>
<sequence length="436" mass="48517">MKMGGVFLGMPGSWAGHMHEAADHYTTKIGGLPDWPIPLPTANVDLFKCSSCKSDLSLLAQVYAPISHKSLNIEERVIYIFGCLMPECGSTTVSWRAIRIQKSVNREGLKSQSDKAVSSSASSVSDLKEESKKDISSSDSLEEDDDEDDDDIDLAELGRALSEAASLASQSKKQNRGCKLTAKTSSPVCADRVIDKKLPVIPCFYIYAEEEKFSKKDASVCSKNISSPIKDHESDPDTTEETWEVEDYEYDRALNADRVYLKFKKRVDAYPEQCFSLGLGLGSTDPGKFSLPIYWFCFFITSVWLNLSCWASRLILRYILSLMSFLPFCLLRSGLELQTISILGYSYGGKPLLASGDAGDPGMCRLCGAARQYEMQLMPPLLYFLQEAVSEKGKHALDNWNWMTLIVYTCSQNCSNDNSSDDVWTVAEEAVVVQYE</sequence>
<dbReference type="Pfam" id="PF04194">
    <property type="entry name" value="PDCD2_C"/>
    <property type="match status" value="1"/>
</dbReference>
<comment type="caution">
    <text evidence="3">The sequence shown here is derived from an EMBL/GenBank/DDBJ whole genome shotgun (WGS) entry which is preliminary data.</text>
</comment>
<evidence type="ECO:0000313" key="3">
    <source>
        <dbReference type="EMBL" id="KAK6789452.1"/>
    </source>
</evidence>
<evidence type="ECO:0000313" key="4">
    <source>
        <dbReference type="Proteomes" id="UP001371456"/>
    </source>
</evidence>
<accession>A0AAN8TQC6</accession>
<feature type="compositionally biased region" description="Low complexity" evidence="1">
    <location>
        <begin position="114"/>
        <end position="125"/>
    </location>
</feature>
<dbReference type="PANTHER" id="PTHR47762">
    <property type="entry name" value="OSJNBB0079B02.4 PROTEIN"/>
    <property type="match status" value="1"/>
</dbReference>